<feature type="compositionally biased region" description="Basic and acidic residues" evidence="1">
    <location>
        <begin position="236"/>
        <end position="255"/>
    </location>
</feature>
<sequence length="450" mass="47303">MNHDQDPCLTGAFLHRFLRTYEDSQTFLLTLRMWQEVCWPKEAILALLAKNGKGAGKQWMAAKQAYLETLRFIVTHDLDARDEGEEAAGTGTEGGPSPSMHDEGGGHQEAEEDEEDGPPSLPLLLADSLRVALASVLIDLSQLPFLNVALSALSARARYPELQVPPFSGYWPAWRALVAAEMHAQDPNKQGGAKTRSPRATRRDQRAQRQQQQRGQGEAGGEGGRQWFSLPPSRRGQGEGRAGREGEREGGREGESLGGRASLLLPPGEGPGEPVVSAFSPPLPPAPPVPRASSEDSEEGTEAPVARQPPPGAWKAPEREAGSSVTGDGPPASAAMEGEEAWEGLGEGPGEDEGSQSSSFASALSSTSPSVPSSSAPSALTAARSPSLSISSCSSASCSGSSSSCSPSFSETEGEDGREGGHSNPQSPAKQRREPYGPTLRRTGLGGKLL</sequence>
<proteinExistence type="predicted"/>
<evidence type="ECO:0000313" key="2">
    <source>
        <dbReference type="EMBL" id="TFJ86686.1"/>
    </source>
</evidence>
<dbReference type="EMBL" id="SDOX01000007">
    <property type="protein sequence ID" value="TFJ86686.1"/>
    <property type="molecule type" value="Genomic_DNA"/>
</dbReference>
<feature type="compositionally biased region" description="Low complexity" evidence="1">
    <location>
        <begin position="258"/>
        <end position="280"/>
    </location>
</feature>
<comment type="caution">
    <text evidence="2">The sequence shown here is derived from an EMBL/GenBank/DDBJ whole genome shotgun (WGS) entry which is preliminary data.</text>
</comment>
<protein>
    <submittedName>
        <fullName evidence="2">Uncharacterized protein</fullName>
    </submittedName>
</protein>
<keyword evidence="3" id="KW-1185">Reference proteome</keyword>
<feature type="region of interest" description="Disordered" evidence="1">
    <location>
        <begin position="184"/>
        <end position="450"/>
    </location>
</feature>
<evidence type="ECO:0000313" key="3">
    <source>
        <dbReference type="Proteomes" id="UP000355283"/>
    </source>
</evidence>
<feature type="region of interest" description="Disordered" evidence="1">
    <location>
        <begin position="83"/>
        <end position="121"/>
    </location>
</feature>
<name>A0A4D9D5N3_9STRA</name>
<gene>
    <name evidence="2" type="ORF">NSK_001775</name>
</gene>
<organism evidence="2 3">
    <name type="scientific">Nannochloropsis salina CCMP1776</name>
    <dbReference type="NCBI Taxonomy" id="1027361"/>
    <lineage>
        <taxon>Eukaryota</taxon>
        <taxon>Sar</taxon>
        <taxon>Stramenopiles</taxon>
        <taxon>Ochrophyta</taxon>
        <taxon>Eustigmatophyceae</taxon>
        <taxon>Eustigmatales</taxon>
        <taxon>Monodopsidaceae</taxon>
        <taxon>Microchloropsis</taxon>
        <taxon>Microchloropsis salina</taxon>
    </lineage>
</organism>
<evidence type="ECO:0000256" key="1">
    <source>
        <dbReference type="SAM" id="MobiDB-lite"/>
    </source>
</evidence>
<dbReference type="AlphaFoldDB" id="A0A4D9D5N3"/>
<accession>A0A4D9D5N3</accession>
<dbReference type="Proteomes" id="UP000355283">
    <property type="component" value="Unassembled WGS sequence"/>
</dbReference>
<feature type="compositionally biased region" description="Pro residues" evidence="1">
    <location>
        <begin position="281"/>
        <end position="290"/>
    </location>
</feature>
<feature type="compositionally biased region" description="Low complexity" evidence="1">
    <location>
        <begin position="355"/>
        <end position="410"/>
    </location>
</feature>
<reference evidence="2 3" key="1">
    <citation type="submission" date="2019-01" db="EMBL/GenBank/DDBJ databases">
        <title>Nuclear Genome Assembly of the Microalgal Biofuel strain Nannochloropsis salina CCMP1776.</title>
        <authorList>
            <person name="Hovde B."/>
        </authorList>
    </citation>
    <scope>NUCLEOTIDE SEQUENCE [LARGE SCALE GENOMIC DNA]</scope>
    <source>
        <strain evidence="2 3">CCMP1776</strain>
    </source>
</reference>
<feature type="compositionally biased region" description="Basic and acidic residues" evidence="1">
    <location>
        <begin position="100"/>
        <end position="109"/>
    </location>
</feature>